<keyword evidence="2" id="KW-1185">Reference proteome</keyword>
<dbReference type="Proteomes" id="UP000724584">
    <property type="component" value="Unassembled WGS sequence"/>
</dbReference>
<comment type="caution">
    <text evidence="1">The sequence shown here is derived from an EMBL/GenBank/DDBJ whole genome shotgun (WGS) entry which is preliminary data.</text>
</comment>
<name>A0ACB7PRA5_9PEZI</name>
<evidence type="ECO:0000313" key="2">
    <source>
        <dbReference type="Proteomes" id="UP000724584"/>
    </source>
</evidence>
<sequence length="230" mass="24741">MLRRPATVLSLTPEDIADYEDRAAERLRVAELEARQQVAEARARTRHDTSSTAAALRRAALAATPTAGPSTARYNNTNNGGGIDFHGTRVLTSPAEHQFSDEEQSDDSEAETSYYARAQSQAARVSFGRGQVFGAAHPPHQHDDEEDEEEEELDAELEDMSEGPNRPTPTTTSPHPRNTHPHPGPQHHARSDLLATTAADEGYYTGTGWGWSRFGGDAGAGGRGRGGDGA</sequence>
<proteinExistence type="predicted"/>
<organism evidence="1 2">
    <name type="scientific">Chaetomium tenue</name>
    <dbReference type="NCBI Taxonomy" id="1854479"/>
    <lineage>
        <taxon>Eukaryota</taxon>
        <taxon>Fungi</taxon>
        <taxon>Dikarya</taxon>
        <taxon>Ascomycota</taxon>
        <taxon>Pezizomycotina</taxon>
        <taxon>Sordariomycetes</taxon>
        <taxon>Sordariomycetidae</taxon>
        <taxon>Sordariales</taxon>
        <taxon>Chaetomiaceae</taxon>
        <taxon>Chaetomium</taxon>
    </lineage>
</organism>
<protein>
    <submittedName>
        <fullName evidence="1">Uncharacterized protein</fullName>
    </submittedName>
</protein>
<reference evidence="1 2" key="1">
    <citation type="journal article" date="2021" name="Nat. Commun.">
        <title>Genetic determinants of endophytism in the Arabidopsis root mycobiome.</title>
        <authorList>
            <person name="Mesny F."/>
            <person name="Miyauchi S."/>
            <person name="Thiergart T."/>
            <person name="Pickel B."/>
            <person name="Atanasova L."/>
            <person name="Karlsson M."/>
            <person name="Huettel B."/>
            <person name="Barry K.W."/>
            <person name="Haridas S."/>
            <person name="Chen C."/>
            <person name="Bauer D."/>
            <person name="Andreopoulos W."/>
            <person name="Pangilinan J."/>
            <person name="LaButti K."/>
            <person name="Riley R."/>
            <person name="Lipzen A."/>
            <person name="Clum A."/>
            <person name="Drula E."/>
            <person name="Henrissat B."/>
            <person name="Kohler A."/>
            <person name="Grigoriev I.V."/>
            <person name="Martin F.M."/>
            <person name="Hacquard S."/>
        </authorList>
    </citation>
    <scope>NUCLEOTIDE SEQUENCE [LARGE SCALE GENOMIC DNA]</scope>
    <source>
        <strain evidence="1 2">MPI-SDFR-AT-0079</strain>
    </source>
</reference>
<gene>
    <name evidence="1" type="ORF">F5144DRAFT_608221</name>
</gene>
<accession>A0ACB7PRA5</accession>
<evidence type="ECO:0000313" key="1">
    <source>
        <dbReference type="EMBL" id="KAH6650213.1"/>
    </source>
</evidence>
<dbReference type="EMBL" id="JAGIZQ010000001">
    <property type="protein sequence ID" value="KAH6650213.1"/>
    <property type="molecule type" value="Genomic_DNA"/>
</dbReference>